<accession>A0A1X1UKS4</accession>
<dbReference type="Proteomes" id="UP000193010">
    <property type="component" value="Unassembled WGS sequence"/>
</dbReference>
<feature type="domain" description="Alpha/beta hydrolase fold-3" evidence="4">
    <location>
        <begin position="78"/>
        <end position="278"/>
    </location>
</feature>
<name>A0A1X1UKS4_MYCFL</name>
<organism evidence="5 6">
    <name type="scientific">Mycobacterium florentinum</name>
    <dbReference type="NCBI Taxonomy" id="292462"/>
    <lineage>
        <taxon>Bacteria</taxon>
        <taxon>Bacillati</taxon>
        <taxon>Actinomycetota</taxon>
        <taxon>Actinomycetes</taxon>
        <taxon>Mycobacteriales</taxon>
        <taxon>Mycobacteriaceae</taxon>
        <taxon>Mycobacterium</taxon>
        <taxon>Mycobacterium simiae complex</taxon>
    </lineage>
</organism>
<comment type="caution">
    <text evidence="5">The sequence shown here is derived from an EMBL/GenBank/DDBJ whole genome shotgun (WGS) entry which is preliminary data.</text>
</comment>
<dbReference type="EMBL" id="LQOV01000003">
    <property type="protein sequence ID" value="ORV57454.1"/>
    <property type="molecule type" value="Genomic_DNA"/>
</dbReference>
<dbReference type="SUPFAM" id="SSF53474">
    <property type="entry name" value="alpha/beta-Hydrolases"/>
    <property type="match status" value="1"/>
</dbReference>
<dbReference type="InterPro" id="IPR002168">
    <property type="entry name" value="Lipase_GDXG_HIS_AS"/>
</dbReference>
<dbReference type="OrthoDB" id="9803828at2"/>
<dbReference type="PROSITE" id="PS01174">
    <property type="entry name" value="LIPASE_GDXG_SER"/>
    <property type="match status" value="1"/>
</dbReference>
<gene>
    <name evidence="5" type="ORF">AWC05_09345</name>
</gene>
<dbReference type="InterPro" id="IPR033140">
    <property type="entry name" value="Lipase_GDXG_put_SER_AS"/>
</dbReference>
<proteinExistence type="inferred from homology"/>
<evidence type="ECO:0000256" key="2">
    <source>
        <dbReference type="ARBA" id="ARBA00022801"/>
    </source>
</evidence>
<protein>
    <recommendedName>
        <fullName evidence="4">Alpha/beta hydrolase fold-3 domain-containing protein</fullName>
    </recommendedName>
</protein>
<evidence type="ECO:0000313" key="5">
    <source>
        <dbReference type="EMBL" id="ORV57454.1"/>
    </source>
</evidence>
<keyword evidence="2" id="KW-0378">Hydrolase</keyword>
<evidence type="ECO:0000313" key="6">
    <source>
        <dbReference type="Proteomes" id="UP000193010"/>
    </source>
</evidence>
<comment type="similarity">
    <text evidence="1">Belongs to the 'GDXG' lipolytic enzyme family.</text>
</comment>
<reference evidence="5 6" key="1">
    <citation type="submission" date="2016-01" db="EMBL/GenBank/DDBJ databases">
        <title>The new phylogeny of the genus Mycobacterium.</title>
        <authorList>
            <person name="Tarcisio F."/>
            <person name="Conor M."/>
            <person name="Antonella G."/>
            <person name="Elisabetta G."/>
            <person name="Giulia F.S."/>
            <person name="Sara T."/>
            <person name="Anna F."/>
            <person name="Clotilde B."/>
            <person name="Roberto B."/>
            <person name="Veronica D.S."/>
            <person name="Fabio R."/>
            <person name="Monica P."/>
            <person name="Olivier J."/>
            <person name="Enrico T."/>
            <person name="Nicola S."/>
        </authorList>
    </citation>
    <scope>NUCLEOTIDE SEQUENCE [LARGE SCALE GENOMIC DNA]</scope>
    <source>
        <strain evidence="5 6">DSM 44852</strain>
    </source>
</reference>
<dbReference type="Gene3D" id="3.40.50.1820">
    <property type="entry name" value="alpha/beta hydrolase"/>
    <property type="match status" value="1"/>
</dbReference>
<evidence type="ECO:0000259" key="4">
    <source>
        <dbReference type="Pfam" id="PF07859"/>
    </source>
</evidence>
<dbReference type="GO" id="GO:0016787">
    <property type="term" value="F:hydrolase activity"/>
    <property type="evidence" value="ECO:0007669"/>
    <property type="project" value="UniProtKB-KW"/>
</dbReference>
<dbReference type="AlphaFoldDB" id="A0A1X1UKS4"/>
<feature type="active site" evidence="3">
    <location>
        <position position="151"/>
    </location>
</feature>
<dbReference type="Pfam" id="PF07859">
    <property type="entry name" value="Abhydrolase_3"/>
    <property type="match status" value="1"/>
</dbReference>
<sequence>MVTNEKRRALELWQEMAAAMAPTDPEQPPSPEQLRRAYDQWAQTHFPAPADLLLEPVNAGGVPALWARIDGAESTRTILYFHGGGYMIASAAGYASTAADLARSADANVLLVDYRLAPENPFPAAVEDAVTAYMWSIARHDPSTVVVAGDSAGGGLVAALLIALRDRGLPLPAAGVCISAWLDMTLSSESISAKAAVDPIMSEPMLQGMAAAYLQGAQADLPSASPLHGDLAGLPPLLVMTGTWDSLTDDSTRFAAKARQAGVDVTLAVFEEMYHCWHIMTPVLAESRSAIAEIGQFCQVHSGPLSRPVESR</sequence>
<dbReference type="STRING" id="292462.AWC05_09345"/>
<keyword evidence="6" id="KW-1185">Reference proteome</keyword>
<dbReference type="RefSeq" id="WP_085219858.1">
    <property type="nucleotide sequence ID" value="NZ_AP022576.1"/>
</dbReference>
<dbReference type="PROSITE" id="PS01173">
    <property type="entry name" value="LIPASE_GDXG_HIS"/>
    <property type="match status" value="1"/>
</dbReference>
<evidence type="ECO:0000256" key="3">
    <source>
        <dbReference type="PROSITE-ProRule" id="PRU10038"/>
    </source>
</evidence>
<evidence type="ECO:0000256" key="1">
    <source>
        <dbReference type="ARBA" id="ARBA00010515"/>
    </source>
</evidence>
<dbReference type="InterPro" id="IPR050300">
    <property type="entry name" value="GDXG_lipolytic_enzyme"/>
</dbReference>
<dbReference type="InterPro" id="IPR013094">
    <property type="entry name" value="AB_hydrolase_3"/>
</dbReference>
<dbReference type="InterPro" id="IPR029058">
    <property type="entry name" value="AB_hydrolase_fold"/>
</dbReference>
<dbReference type="PANTHER" id="PTHR48081:SF8">
    <property type="entry name" value="ALPHA_BETA HYDROLASE FOLD-3 DOMAIN-CONTAINING PROTEIN-RELATED"/>
    <property type="match status" value="1"/>
</dbReference>
<dbReference type="PANTHER" id="PTHR48081">
    <property type="entry name" value="AB HYDROLASE SUPERFAMILY PROTEIN C4A8.06C"/>
    <property type="match status" value="1"/>
</dbReference>